<accession>G0P363</accession>
<gene>
    <name evidence="3" type="ORF">CAEBREN_23190</name>
</gene>
<keyword evidence="1" id="KW-0732">Signal</keyword>
<reference evidence="4" key="1">
    <citation type="submission" date="2011-07" db="EMBL/GenBank/DDBJ databases">
        <authorList>
            <consortium name="Caenorhabditis brenneri Sequencing and Analysis Consortium"/>
            <person name="Wilson R.K."/>
        </authorList>
    </citation>
    <scope>NUCLEOTIDE SEQUENCE [LARGE SCALE GENOMIC DNA]</scope>
    <source>
        <strain evidence="4">PB2801</strain>
    </source>
</reference>
<dbReference type="EMBL" id="GL380037">
    <property type="protein sequence ID" value="EGT43847.1"/>
    <property type="molecule type" value="Genomic_DNA"/>
</dbReference>
<dbReference type="InParanoid" id="G0P363"/>
<organism evidence="4">
    <name type="scientific">Caenorhabditis brenneri</name>
    <name type="common">Nematode worm</name>
    <dbReference type="NCBI Taxonomy" id="135651"/>
    <lineage>
        <taxon>Eukaryota</taxon>
        <taxon>Metazoa</taxon>
        <taxon>Ecdysozoa</taxon>
        <taxon>Nematoda</taxon>
        <taxon>Chromadorea</taxon>
        <taxon>Rhabditida</taxon>
        <taxon>Rhabditina</taxon>
        <taxon>Rhabditomorpha</taxon>
        <taxon>Rhabditoidea</taxon>
        <taxon>Rhabditidae</taxon>
        <taxon>Peloderinae</taxon>
        <taxon>Caenorhabditis</taxon>
    </lineage>
</organism>
<evidence type="ECO:0000259" key="2">
    <source>
        <dbReference type="Pfam" id="PF07735"/>
    </source>
</evidence>
<dbReference type="Pfam" id="PF07735">
    <property type="entry name" value="FBA_2"/>
    <property type="match status" value="1"/>
</dbReference>
<dbReference type="HOGENOM" id="CLU_821896_0_0_1"/>
<dbReference type="Proteomes" id="UP000008068">
    <property type="component" value="Unassembled WGS sequence"/>
</dbReference>
<evidence type="ECO:0000313" key="4">
    <source>
        <dbReference type="Proteomes" id="UP000008068"/>
    </source>
</evidence>
<sequence>MFPIFKLPFLTIIGIVKSCSLKEIVMLSMTSNRSLRIMKNLLNHIRFCDNNNIIIDMSIYTSVHQIKVITVHDRCNTHVIDSKWMRTAPSCDKTFNNRKYFLNHYMYGLKTYWQDDDEAIQMLYNHIWKLFGTPVTNLEFNPSEDKLYLNLLESVLNNQDAIPQGSVGLVNLSEKNCARVLMHLQKVQNLSLSSNVLNCDASKFKFQNLMIEDGDNISFQKLIELNCESIGVYQHCNKDNALQNNTLNGYLRRWTAGFFPRLKSFRLETKASLTLPEILRKIHLEQSADQIEIDGEDTVLTAGPLNIHSVADGKIGTVYIMDTWNEHGHQLTIFELSVEN</sequence>
<evidence type="ECO:0000313" key="3">
    <source>
        <dbReference type="EMBL" id="EGT43847.1"/>
    </source>
</evidence>
<name>G0P363_CAEBE</name>
<evidence type="ECO:0000256" key="1">
    <source>
        <dbReference type="SAM" id="SignalP"/>
    </source>
</evidence>
<dbReference type="PANTHER" id="PTHR21503">
    <property type="entry name" value="F-BOX-CONTAINING HYPOTHETICAL PROTEIN C.ELEGANS"/>
    <property type="match status" value="1"/>
</dbReference>
<dbReference type="AlphaFoldDB" id="G0P363"/>
<dbReference type="PANTHER" id="PTHR21503:SF8">
    <property type="entry name" value="F-BOX ASSOCIATED DOMAIN-CONTAINING PROTEIN-RELATED"/>
    <property type="match status" value="1"/>
</dbReference>
<dbReference type="InterPro" id="IPR012885">
    <property type="entry name" value="F-box_Sdz-33"/>
</dbReference>
<feature type="chain" id="PRO_5003406799" description="Sdz-33 F-box domain-containing protein" evidence="1">
    <location>
        <begin position="19"/>
        <end position="340"/>
    </location>
</feature>
<keyword evidence="4" id="KW-1185">Reference proteome</keyword>
<feature type="domain" description="Sdz-33 F-box" evidence="2">
    <location>
        <begin position="205"/>
        <end position="267"/>
    </location>
</feature>
<protein>
    <recommendedName>
        <fullName evidence="2">Sdz-33 F-box domain-containing protein</fullName>
    </recommendedName>
</protein>
<feature type="signal peptide" evidence="1">
    <location>
        <begin position="1"/>
        <end position="18"/>
    </location>
</feature>
<proteinExistence type="predicted"/>